<evidence type="ECO:0000313" key="3">
    <source>
        <dbReference type="EMBL" id="MCW3787771.1"/>
    </source>
</evidence>
<evidence type="ECO:0000259" key="2">
    <source>
        <dbReference type="Pfam" id="PF13472"/>
    </source>
</evidence>
<dbReference type="Pfam" id="PF13472">
    <property type="entry name" value="Lipase_GDSL_2"/>
    <property type="match status" value="1"/>
</dbReference>
<dbReference type="GO" id="GO:0016788">
    <property type="term" value="F:hydrolase activity, acting on ester bonds"/>
    <property type="evidence" value="ECO:0007669"/>
    <property type="project" value="UniProtKB-ARBA"/>
</dbReference>
<comment type="caution">
    <text evidence="3">The sequence shown here is derived from an EMBL/GenBank/DDBJ whole genome shotgun (WGS) entry which is preliminary data.</text>
</comment>
<name>A0AAE3SFY4_9BACT</name>
<dbReference type="InterPro" id="IPR051532">
    <property type="entry name" value="Ester_Hydrolysis_Enzymes"/>
</dbReference>
<dbReference type="RefSeq" id="WP_301191335.1">
    <property type="nucleotide sequence ID" value="NZ_JAPDPJ010000036.1"/>
</dbReference>
<organism evidence="3 4">
    <name type="scientific">Plebeiibacterium sediminum</name>
    <dbReference type="NCBI Taxonomy" id="2992112"/>
    <lineage>
        <taxon>Bacteria</taxon>
        <taxon>Pseudomonadati</taxon>
        <taxon>Bacteroidota</taxon>
        <taxon>Bacteroidia</taxon>
        <taxon>Marinilabiliales</taxon>
        <taxon>Marinilabiliaceae</taxon>
        <taxon>Plebeiibacterium</taxon>
    </lineage>
</organism>
<dbReference type="AlphaFoldDB" id="A0AAE3SFY4"/>
<dbReference type="EMBL" id="JAPDPJ010000036">
    <property type="protein sequence ID" value="MCW3787771.1"/>
    <property type="molecule type" value="Genomic_DNA"/>
</dbReference>
<protein>
    <submittedName>
        <fullName evidence="3">GDSL-type esterase/lipase family protein</fullName>
    </submittedName>
</protein>
<keyword evidence="1" id="KW-0732">Signal</keyword>
<feature type="domain" description="SGNH hydrolase-type esterase" evidence="2">
    <location>
        <begin position="45"/>
        <end position="209"/>
    </location>
</feature>
<evidence type="ECO:0000313" key="4">
    <source>
        <dbReference type="Proteomes" id="UP001209229"/>
    </source>
</evidence>
<dbReference type="SUPFAM" id="SSF52266">
    <property type="entry name" value="SGNH hydrolase"/>
    <property type="match status" value="1"/>
</dbReference>
<dbReference type="Proteomes" id="UP001209229">
    <property type="component" value="Unassembled WGS sequence"/>
</dbReference>
<gene>
    <name evidence="3" type="ORF">OM075_14945</name>
</gene>
<accession>A0AAE3SFY4</accession>
<reference evidence="3" key="1">
    <citation type="submission" date="2022-10" db="EMBL/GenBank/DDBJ databases">
        <authorList>
            <person name="Yu W.X."/>
        </authorList>
    </citation>
    <scope>NUCLEOTIDE SEQUENCE</scope>
    <source>
        <strain evidence="3">AAT</strain>
    </source>
</reference>
<dbReference type="PANTHER" id="PTHR30383">
    <property type="entry name" value="THIOESTERASE 1/PROTEASE 1/LYSOPHOSPHOLIPASE L1"/>
    <property type="match status" value="1"/>
</dbReference>
<dbReference type="InterPro" id="IPR036514">
    <property type="entry name" value="SGNH_hydro_sf"/>
</dbReference>
<dbReference type="PROSITE" id="PS51257">
    <property type="entry name" value="PROKAR_LIPOPROTEIN"/>
    <property type="match status" value="1"/>
</dbReference>
<proteinExistence type="predicted"/>
<dbReference type="InterPro" id="IPR013830">
    <property type="entry name" value="SGNH_hydro"/>
</dbReference>
<feature type="signal peptide" evidence="1">
    <location>
        <begin position="1"/>
        <end position="18"/>
    </location>
</feature>
<dbReference type="Gene3D" id="3.40.50.1110">
    <property type="entry name" value="SGNH hydrolase"/>
    <property type="match status" value="1"/>
</dbReference>
<evidence type="ECO:0000256" key="1">
    <source>
        <dbReference type="SAM" id="SignalP"/>
    </source>
</evidence>
<sequence length="223" mass="25033">MKKLLLLLSLTLAIFACTQQKSRNIIALGDSNGAFDIGWVMKIDSILVNDTVKNYSKGGRTIGFDNLGRAELNELKMMESQLKDADSTLKNIDIVILSLGTNDCKACFDSLQSEVPSNMRKVIDYVKSFPYSNGKTPRIIWLMPPQVAPDSMLIAKYTGISERLDNLIPKMIDVAKEEGIEYVELRPVTTPNFAEITKDGIHFKHEGYNRMGKVISEKINEKR</sequence>
<feature type="chain" id="PRO_5042002278" evidence="1">
    <location>
        <begin position="19"/>
        <end position="223"/>
    </location>
</feature>
<keyword evidence="4" id="KW-1185">Reference proteome</keyword>